<reference evidence="6 7" key="1">
    <citation type="journal article" date="2015" name="Genome Announc.">
        <title>Complete Genome Sequence of the Type Strain Corynebacterium mustelae DSM 45274, Isolated from Various Tissues of a Male Ferret with Lethal Sepsis.</title>
        <authorList>
            <person name="Ruckert C."/>
            <person name="Eimer J."/>
            <person name="Winkler A."/>
            <person name="Tauch A."/>
        </authorList>
    </citation>
    <scope>NUCLEOTIDE SEQUENCE [LARGE SCALE GENOMIC DNA]</scope>
    <source>
        <strain evidence="6 7">DSM 45274</strain>
    </source>
</reference>
<dbReference type="NCBIfam" id="NF033788">
    <property type="entry name" value="HTH_metalloreg"/>
    <property type="match status" value="1"/>
</dbReference>
<dbReference type="InterPro" id="IPR011991">
    <property type="entry name" value="ArsR-like_HTH"/>
</dbReference>
<evidence type="ECO:0000256" key="1">
    <source>
        <dbReference type="ARBA" id="ARBA00023015"/>
    </source>
</evidence>
<dbReference type="SUPFAM" id="SSF46785">
    <property type="entry name" value="Winged helix' DNA-binding domain"/>
    <property type="match status" value="1"/>
</dbReference>
<dbReference type="AlphaFoldDB" id="A0A0G3H683"/>
<dbReference type="Gene3D" id="1.10.10.10">
    <property type="entry name" value="Winged helix-like DNA-binding domain superfamily/Winged helix DNA-binding domain"/>
    <property type="match status" value="1"/>
</dbReference>
<evidence type="ECO:0000256" key="3">
    <source>
        <dbReference type="ARBA" id="ARBA00023163"/>
    </source>
</evidence>
<name>A0A0G3H683_9CORY</name>
<dbReference type="PRINTS" id="PR00778">
    <property type="entry name" value="HTHARSR"/>
</dbReference>
<keyword evidence="2" id="KW-0238">DNA-binding</keyword>
<evidence type="ECO:0000256" key="4">
    <source>
        <dbReference type="SAM" id="MobiDB-lite"/>
    </source>
</evidence>
<evidence type="ECO:0000256" key="2">
    <source>
        <dbReference type="ARBA" id="ARBA00023125"/>
    </source>
</evidence>
<dbReference type="OrthoDB" id="3400172at2"/>
<dbReference type="InterPro" id="IPR036390">
    <property type="entry name" value="WH_DNA-bd_sf"/>
</dbReference>
<keyword evidence="1" id="KW-0805">Transcription regulation</keyword>
<reference evidence="7" key="2">
    <citation type="submission" date="2015-05" db="EMBL/GenBank/DDBJ databases">
        <title>Complete genome sequence of Corynebacterium mustelae DSM 45274, isolated from various tissues of a male ferret with lethal sepsis.</title>
        <authorList>
            <person name="Ruckert C."/>
            <person name="Albersmeier A."/>
            <person name="Winkler A."/>
            <person name="Tauch A."/>
        </authorList>
    </citation>
    <scope>NUCLEOTIDE SEQUENCE [LARGE SCALE GENOMIC DNA]</scope>
    <source>
        <strain evidence="7">DSM 45274</strain>
    </source>
</reference>
<dbReference type="InterPro" id="IPR001845">
    <property type="entry name" value="HTH_ArsR_DNA-bd_dom"/>
</dbReference>
<dbReference type="InterPro" id="IPR036388">
    <property type="entry name" value="WH-like_DNA-bd_sf"/>
</dbReference>
<dbReference type="PANTHER" id="PTHR43132">
    <property type="entry name" value="ARSENICAL RESISTANCE OPERON REPRESSOR ARSR-RELATED"/>
    <property type="match status" value="1"/>
</dbReference>
<organism evidence="6 7">
    <name type="scientific">Corynebacterium mustelae</name>
    <dbReference type="NCBI Taxonomy" id="571915"/>
    <lineage>
        <taxon>Bacteria</taxon>
        <taxon>Bacillati</taxon>
        <taxon>Actinomycetota</taxon>
        <taxon>Actinomycetes</taxon>
        <taxon>Mycobacteriales</taxon>
        <taxon>Corynebacteriaceae</taxon>
        <taxon>Corynebacterium</taxon>
    </lineage>
</organism>
<accession>A0A0G3H683</accession>
<dbReference type="PATRIC" id="fig|571915.4.peg.2452"/>
<dbReference type="RefSeq" id="WP_083987548.1">
    <property type="nucleotide sequence ID" value="NZ_CP011542.1"/>
</dbReference>
<dbReference type="InterPro" id="IPR051011">
    <property type="entry name" value="Metal_resp_trans_reg"/>
</dbReference>
<dbReference type="CDD" id="cd00090">
    <property type="entry name" value="HTH_ARSR"/>
    <property type="match status" value="1"/>
</dbReference>
<dbReference type="PROSITE" id="PS50987">
    <property type="entry name" value="HTH_ARSR_2"/>
    <property type="match status" value="1"/>
</dbReference>
<dbReference type="PANTHER" id="PTHR43132:SF2">
    <property type="entry name" value="ARSENICAL RESISTANCE OPERON REPRESSOR ARSR-RELATED"/>
    <property type="match status" value="1"/>
</dbReference>
<protein>
    <submittedName>
        <fullName evidence="6">Putative transcriptional regulator</fullName>
    </submittedName>
</protein>
<keyword evidence="3" id="KW-0804">Transcription</keyword>
<feature type="domain" description="HTH arsR-type" evidence="5">
    <location>
        <begin position="25"/>
        <end position="119"/>
    </location>
</feature>
<dbReference type="GO" id="GO:0003700">
    <property type="term" value="F:DNA-binding transcription factor activity"/>
    <property type="evidence" value="ECO:0007669"/>
    <property type="project" value="InterPro"/>
</dbReference>
<dbReference type="EMBL" id="CP011542">
    <property type="protein sequence ID" value="AKK06607.1"/>
    <property type="molecule type" value="Genomic_DNA"/>
</dbReference>
<sequence length="121" mass="13638">MRNGDQQTTTRTTPTKRPSKPALLSDPQKLIETANLFKALDSSIRLHIIELLAQRDHFVYELVETLGSSQPLISQHLRVLRKASIVDCQRNGRLITYSLCCRDILKVINLAAVTCKKAKPN</sequence>
<dbReference type="KEGG" id="cmv:CMUST_11480"/>
<keyword evidence="7" id="KW-1185">Reference proteome</keyword>
<dbReference type="STRING" id="571915.CMUST_11480"/>
<dbReference type="Proteomes" id="UP000035199">
    <property type="component" value="Chromosome"/>
</dbReference>
<dbReference type="SMART" id="SM00418">
    <property type="entry name" value="HTH_ARSR"/>
    <property type="match status" value="1"/>
</dbReference>
<dbReference type="Pfam" id="PF01022">
    <property type="entry name" value="HTH_5"/>
    <property type="match status" value="1"/>
</dbReference>
<evidence type="ECO:0000313" key="6">
    <source>
        <dbReference type="EMBL" id="AKK06607.1"/>
    </source>
</evidence>
<feature type="region of interest" description="Disordered" evidence="4">
    <location>
        <begin position="1"/>
        <end position="24"/>
    </location>
</feature>
<proteinExistence type="predicted"/>
<evidence type="ECO:0000313" key="7">
    <source>
        <dbReference type="Proteomes" id="UP000035199"/>
    </source>
</evidence>
<dbReference type="GO" id="GO:0003677">
    <property type="term" value="F:DNA binding"/>
    <property type="evidence" value="ECO:0007669"/>
    <property type="project" value="UniProtKB-KW"/>
</dbReference>
<evidence type="ECO:0000259" key="5">
    <source>
        <dbReference type="PROSITE" id="PS50987"/>
    </source>
</evidence>
<gene>
    <name evidence="6" type="ORF">CMUST_11480</name>
</gene>